<evidence type="ECO:0000313" key="1">
    <source>
        <dbReference type="EMBL" id="EGZ30550.1"/>
    </source>
</evidence>
<gene>
    <name evidence="1" type="ORF">PHYSODRAFT_468410</name>
</gene>
<organism evidence="1 2">
    <name type="scientific">Phytophthora sojae (strain P6497)</name>
    <name type="common">Soybean stem and root rot agent</name>
    <name type="synonym">Phytophthora megasperma f. sp. glycines</name>
    <dbReference type="NCBI Taxonomy" id="1094619"/>
    <lineage>
        <taxon>Eukaryota</taxon>
        <taxon>Sar</taxon>
        <taxon>Stramenopiles</taxon>
        <taxon>Oomycota</taxon>
        <taxon>Peronosporomycetes</taxon>
        <taxon>Peronosporales</taxon>
        <taxon>Peronosporaceae</taxon>
        <taxon>Phytophthora</taxon>
    </lineage>
</organism>
<keyword evidence="2" id="KW-1185">Reference proteome</keyword>
<sequence>RKQRCSYPECAKPYLSGGKCRGHGGGYQCRHPGCTNLRQQQNGGKCCGHGGGQRCSYPGCTKLGRVGSKCCAHGGRRRCSHPGCSKYGIFHFNLRGKHATSL</sequence>
<dbReference type="EMBL" id="JH159151">
    <property type="protein sequence ID" value="EGZ30550.1"/>
    <property type="molecule type" value="Genomic_DNA"/>
</dbReference>
<protein>
    <submittedName>
        <fullName evidence="1">Uncharacterized protein</fullName>
    </submittedName>
</protein>
<reference evidence="1 2" key="1">
    <citation type="journal article" date="2006" name="Science">
        <title>Phytophthora genome sequences uncover evolutionary origins and mechanisms of pathogenesis.</title>
        <authorList>
            <person name="Tyler B.M."/>
            <person name="Tripathy S."/>
            <person name="Zhang X."/>
            <person name="Dehal P."/>
            <person name="Jiang R.H."/>
            <person name="Aerts A."/>
            <person name="Arredondo F.D."/>
            <person name="Baxter L."/>
            <person name="Bensasson D."/>
            <person name="Beynon J.L."/>
            <person name="Chapman J."/>
            <person name="Damasceno C.M."/>
            <person name="Dorrance A.E."/>
            <person name="Dou D."/>
            <person name="Dickerman A.W."/>
            <person name="Dubchak I.L."/>
            <person name="Garbelotto M."/>
            <person name="Gijzen M."/>
            <person name="Gordon S.G."/>
            <person name="Govers F."/>
            <person name="Grunwald N.J."/>
            <person name="Huang W."/>
            <person name="Ivors K.L."/>
            <person name="Jones R.W."/>
            <person name="Kamoun S."/>
            <person name="Krampis K."/>
            <person name="Lamour K.H."/>
            <person name="Lee M.K."/>
            <person name="McDonald W.H."/>
            <person name="Medina M."/>
            <person name="Meijer H.J."/>
            <person name="Nordberg E.K."/>
            <person name="Maclean D.J."/>
            <person name="Ospina-Giraldo M.D."/>
            <person name="Morris P.F."/>
            <person name="Phuntumart V."/>
            <person name="Putnam N.H."/>
            <person name="Rash S."/>
            <person name="Rose J.K."/>
            <person name="Sakihama Y."/>
            <person name="Salamov A.A."/>
            <person name="Savidor A."/>
            <person name="Scheuring C.F."/>
            <person name="Smith B.M."/>
            <person name="Sobral B.W."/>
            <person name="Terry A."/>
            <person name="Torto-Alalibo T.A."/>
            <person name="Win J."/>
            <person name="Xu Z."/>
            <person name="Zhang H."/>
            <person name="Grigoriev I.V."/>
            <person name="Rokhsar D.S."/>
            <person name="Boore J.L."/>
        </authorList>
    </citation>
    <scope>NUCLEOTIDE SEQUENCE [LARGE SCALE GENOMIC DNA]</scope>
    <source>
        <strain evidence="1 2">P6497</strain>
    </source>
</reference>
<proteinExistence type="predicted"/>
<accession>G4YNP5</accession>
<evidence type="ECO:0000313" key="2">
    <source>
        <dbReference type="Proteomes" id="UP000002640"/>
    </source>
</evidence>
<name>G4YNP5_PHYSP</name>
<dbReference type="GeneID" id="20653690"/>
<dbReference type="PANTHER" id="PTHR31827">
    <property type="entry name" value="EMB|CAB89363.1"/>
    <property type="match status" value="1"/>
</dbReference>
<dbReference type="AlphaFoldDB" id="G4YNP5"/>
<dbReference type="InParanoid" id="G4YNP5"/>
<dbReference type="Proteomes" id="UP000002640">
    <property type="component" value="Unassembled WGS sequence"/>
</dbReference>
<dbReference type="PANTHER" id="PTHR31827:SF1">
    <property type="entry name" value="EMB|CAB89363.1"/>
    <property type="match status" value="1"/>
</dbReference>
<dbReference type="RefSeq" id="XP_009517825.1">
    <property type="nucleotide sequence ID" value="XM_009519530.1"/>
</dbReference>
<dbReference type="KEGG" id="psoj:PHYSODRAFT_468410"/>
<feature type="non-terminal residue" evidence="1">
    <location>
        <position position="1"/>
    </location>
</feature>
<dbReference type="STRING" id="1094619.G4YNP5"/>